<keyword evidence="2" id="KW-0175">Coiled coil</keyword>
<dbReference type="PROSITE" id="PS51339">
    <property type="entry name" value="PPASE_MYOTUBULARIN"/>
    <property type="match status" value="1"/>
</dbReference>
<evidence type="ECO:0000313" key="6">
    <source>
        <dbReference type="Proteomes" id="UP001642483"/>
    </source>
</evidence>
<dbReference type="InterPro" id="IPR011993">
    <property type="entry name" value="PH-like_dom_sf"/>
</dbReference>
<dbReference type="PANTHER" id="PTHR10807:SF73">
    <property type="entry name" value="LD06050P"/>
    <property type="match status" value="1"/>
</dbReference>
<feature type="compositionally biased region" description="Acidic residues" evidence="3">
    <location>
        <begin position="653"/>
        <end position="662"/>
    </location>
</feature>
<dbReference type="InterPro" id="IPR010569">
    <property type="entry name" value="Myotubularin-like_Pase_dom"/>
</dbReference>
<dbReference type="CDD" id="cd14536">
    <property type="entry name" value="PTP-MTMR9"/>
    <property type="match status" value="1"/>
</dbReference>
<feature type="compositionally biased region" description="Polar residues" evidence="3">
    <location>
        <begin position="615"/>
        <end position="637"/>
    </location>
</feature>
<dbReference type="InterPro" id="IPR029021">
    <property type="entry name" value="Prot-tyrosine_phosphatase-like"/>
</dbReference>
<dbReference type="Gene3D" id="2.30.29.30">
    <property type="entry name" value="Pleckstrin-homology domain (PH domain)/Phosphotyrosine-binding domain (PTB)"/>
    <property type="match status" value="1"/>
</dbReference>
<feature type="compositionally biased region" description="Low complexity" evidence="3">
    <location>
        <begin position="597"/>
        <end position="614"/>
    </location>
</feature>
<proteinExistence type="inferred from homology"/>
<evidence type="ECO:0000259" key="4">
    <source>
        <dbReference type="PROSITE" id="PS51339"/>
    </source>
</evidence>
<evidence type="ECO:0000256" key="1">
    <source>
        <dbReference type="ARBA" id="ARBA00007471"/>
    </source>
</evidence>
<keyword evidence="6" id="KW-1185">Reference proteome</keyword>
<comment type="similarity">
    <text evidence="1">Belongs to the protein-tyrosine phosphatase family. Non-receptor class myotubularin subfamily.</text>
</comment>
<dbReference type="Pfam" id="PF21098">
    <property type="entry name" value="PH-GRAM_MTMR6-like"/>
    <property type="match status" value="1"/>
</dbReference>
<dbReference type="SUPFAM" id="SSF52799">
    <property type="entry name" value="(Phosphotyrosine protein) phosphatases II"/>
    <property type="match status" value="1"/>
</dbReference>
<name>A0ABP0GSS4_CLALP</name>
<evidence type="ECO:0000313" key="5">
    <source>
        <dbReference type="EMBL" id="CAK8693889.1"/>
    </source>
</evidence>
<feature type="domain" description="Myotubularin phosphatase" evidence="4">
    <location>
        <begin position="123"/>
        <end position="497"/>
    </location>
</feature>
<dbReference type="PANTHER" id="PTHR10807">
    <property type="entry name" value="MYOTUBULARIN-RELATED"/>
    <property type="match status" value="1"/>
</dbReference>
<feature type="coiled-coil region" evidence="2">
    <location>
        <begin position="511"/>
        <end position="538"/>
    </location>
</feature>
<organism evidence="5 6">
    <name type="scientific">Clavelina lepadiformis</name>
    <name type="common">Light-bulb sea squirt</name>
    <name type="synonym">Ascidia lepadiformis</name>
    <dbReference type="NCBI Taxonomy" id="159417"/>
    <lineage>
        <taxon>Eukaryota</taxon>
        <taxon>Metazoa</taxon>
        <taxon>Chordata</taxon>
        <taxon>Tunicata</taxon>
        <taxon>Ascidiacea</taxon>
        <taxon>Aplousobranchia</taxon>
        <taxon>Clavelinidae</taxon>
        <taxon>Clavelina</taxon>
    </lineage>
</organism>
<dbReference type="Pfam" id="PF06602">
    <property type="entry name" value="Myotub-related"/>
    <property type="match status" value="1"/>
</dbReference>
<reference evidence="5 6" key="1">
    <citation type="submission" date="2024-02" db="EMBL/GenBank/DDBJ databases">
        <authorList>
            <person name="Daric V."/>
            <person name="Darras S."/>
        </authorList>
    </citation>
    <scope>NUCLEOTIDE SEQUENCE [LARGE SCALE GENOMIC DNA]</scope>
</reference>
<dbReference type="InterPro" id="IPR048994">
    <property type="entry name" value="PH-GRAM_MTMR6-9"/>
</dbReference>
<evidence type="ECO:0000256" key="3">
    <source>
        <dbReference type="SAM" id="MobiDB-lite"/>
    </source>
</evidence>
<dbReference type="SUPFAM" id="SSF50729">
    <property type="entry name" value="PH domain-like"/>
    <property type="match status" value="1"/>
</dbReference>
<sequence length="946" mass="106046">MEFSEHILTPKIEETRLEGPDISPVFGTTCLTGHHLIFYSHNKENKEYWILHRNVDSVEKRYSLDKNVLVLKCKDFKHYFLSIVKQEEANNVCNSIEILSNQTKSSYQYPFFFRPKFSIPEDGYDLFSVEKEFQPVSAKSDQWRLSNINITFDVCTSYPSQIIVPASITDQEIRKSAKFRHGGRFPVISYLHQNGRAIMRCGQPLTGNNNKRCKEDERLVNCVLGSNHRGYILDTRTLQSAQQARAKGGGFESEYNYPQWRKVHNSLQKCAVQQESFVRIVEACLDQSSSSEKWQSKLESSSWLSHVRDVLAAACLAAQCIDREGASLLVHGSDGMDSTLQVTSLAQVILDPDCRTIRGFLSLIDKEWIQAGHPFMDRCFHSVFSNQRIRSEGPSFTIFLDCVFQLLMQFPCSFEFSVQLLCELQNHAYASQFGTFLFNNEMERRNHKLRTKTISLWSYLLSEDALPTLINPVYQSKEGVIWPSVAPQSMHFWDALFLPKLDTSTTIRAFVNETLSEIGQLQNELLDLKQEVGNLEKLAADADGVNDVSFKAHFVGFCDNCKMSQPPMQGGYAPPMQGGYNPPGAMQPQYTQNMAGQPFPQQPLQQPAQFQQKPGSQYMQPGAHTSTAPSGSVQPSAPVQWDPKNAQQYDGDVGQEDVDESAAVEPNEASAPPPPMDLSLPGYEAVAYTNELPAGPPPSYQDATGEDATVDLGKLSTITAEDAKEALLEYVAQQCCHGSGAAKDMSIKDIQSSSAYHYTLETFTEGRSTKWHHVPYSGGFVDGPHNGPAPGPWDVVCGFNALFKNEVKKIEIPHTASVKPCFACFGRGFKRCWMCHGRGRVRCSFCSGTGRRHVHRDGRTHHESCSSCHGHGRKRCHTCFGTGCVRCRECHGFAQLKHYIQLTVTFSNRLSDHIVERSDLPDELIRNVSGDVILEQIAIRVSIITS</sequence>
<evidence type="ECO:0000256" key="2">
    <source>
        <dbReference type="SAM" id="Coils"/>
    </source>
</evidence>
<dbReference type="Proteomes" id="UP001642483">
    <property type="component" value="Unassembled WGS sequence"/>
</dbReference>
<accession>A0ABP0GSS4</accession>
<protein>
    <recommendedName>
        <fullName evidence="4">Myotubularin phosphatase domain-containing protein</fullName>
    </recommendedName>
</protein>
<feature type="region of interest" description="Disordered" evidence="3">
    <location>
        <begin position="569"/>
        <end position="676"/>
    </location>
</feature>
<dbReference type="InterPro" id="IPR030564">
    <property type="entry name" value="Myotubularin"/>
</dbReference>
<gene>
    <name evidence="5" type="ORF">CVLEPA_LOCUS27177</name>
</gene>
<comment type="caution">
    <text evidence="5">The sequence shown here is derived from an EMBL/GenBank/DDBJ whole genome shotgun (WGS) entry which is preliminary data.</text>
</comment>
<dbReference type="EMBL" id="CAWYQH010000141">
    <property type="protein sequence ID" value="CAK8693889.1"/>
    <property type="molecule type" value="Genomic_DNA"/>
</dbReference>